<feature type="compositionally biased region" description="Acidic residues" evidence="1">
    <location>
        <begin position="552"/>
        <end position="570"/>
    </location>
</feature>
<dbReference type="AlphaFoldDB" id="A0A9Q5HQZ4"/>
<dbReference type="Proteomes" id="UP000757232">
    <property type="component" value="Unassembled WGS sequence"/>
</dbReference>
<evidence type="ECO:0000256" key="3">
    <source>
        <dbReference type="SAM" id="SignalP"/>
    </source>
</evidence>
<evidence type="ECO:0000256" key="2">
    <source>
        <dbReference type="SAM" id="Phobius"/>
    </source>
</evidence>
<feature type="compositionally biased region" description="Polar residues" evidence="1">
    <location>
        <begin position="299"/>
        <end position="309"/>
    </location>
</feature>
<name>A0A9Q5HQZ4_SANBA</name>
<dbReference type="PANTHER" id="PTHR37487">
    <property type="entry name" value="CHROMOSOME 1, WHOLE GENOME SHOTGUN SEQUENCE"/>
    <property type="match status" value="1"/>
</dbReference>
<gene>
    <name evidence="4" type="ORF">A7U60_g8372</name>
</gene>
<organism evidence="4 5">
    <name type="scientific">Sanghuangporus baumii</name>
    <name type="common">Phellinus baumii</name>
    <dbReference type="NCBI Taxonomy" id="108892"/>
    <lineage>
        <taxon>Eukaryota</taxon>
        <taxon>Fungi</taxon>
        <taxon>Dikarya</taxon>
        <taxon>Basidiomycota</taxon>
        <taxon>Agaricomycotina</taxon>
        <taxon>Agaricomycetes</taxon>
        <taxon>Hymenochaetales</taxon>
        <taxon>Hymenochaetaceae</taxon>
        <taxon>Sanghuangporus</taxon>
    </lineage>
</organism>
<proteinExistence type="predicted"/>
<feature type="compositionally biased region" description="Polar residues" evidence="1">
    <location>
        <begin position="254"/>
        <end position="266"/>
    </location>
</feature>
<keyword evidence="2" id="KW-0812">Transmembrane</keyword>
<feature type="region of interest" description="Disordered" evidence="1">
    <location>
        <begin position="455"/>
        <end position="624"/>
    </location>
</feature>
<dbReference type="PANTHER" id="PTHR37487:SF3">
    <property type="entry name" value="CLEAVAGE_POLYADENYLATION SPECIFICITY FACTOR A SUBUNIT N-TERMINAL DOMAIN-CONTAINING PROTEIN"/>
    <property type="match status" value="1"/>
</dbReference>
<keyword evidence="3" id="KW-0732">Signal</keyword>
<keyword evidence="2" id="KW-1133">Transmembrane helix</keyword>
<feature type="region of interest" description="Disordered" evidence="1">
    <location>
        <begin position="200"/>
        <end position="266"/>
    </location>
</feature>
<evidence type="ECO:0000256" key="1">
    <source>
        <dbReference type="SAM" id="MobiDB-lite"/>
    </source>
</evidence>
<feature type="compositionally biased region" description="Polar residues" evidence="1">
    <location>
        <begin position="522"/>
        <end position="531"/>
    </location>
</feature>
<dbReference type="EMBL" id="LNZH02000215">
    <property type="protein sequence ID" value="OCB84388.1"/>
    <property type="molecule type" value="Genomic_DNA"/>
</dbReference>
<dbReference type="OrthoDB" id="3267813at2759"/>
<feature type="compositionally biased region" description="Polar residues" evidence="1">
    <location>
        <begin position="202"/>
        <end position="219"/>
    </location>
</feature>
<protein>
    <submittedName>
        <fullName evidence="4">Uncharacterized protein</fullName>
    </submittedName>
</protein>
<evidence type="ECO:0000313" key="4">
    <source>
        <dbReference type="EMBL" id="OCB84388.1"/>
    </source>
</evidence>
<accession>A0A9Q5HQZ4</accession>
<evidence type="ECO:0000313" key="5">
    <source>
        <dbReference type="Proteomes" id="UP000757232"/>
    </source>
</evidence>
<feature type="compositionally biased region" description="Low complexity" evidence="1">
    <location>
        <begin position="220"/>
        <end position="237"/>
    </location>
</feature>
<reference evidence="4" key="1">
    <citation type="submission" date="2016-06" db="EMBL/GenBank/DDBJ databases">
        <title>Draft Genome sequence of the fungus Inonotus baumii.</title>
        <authorList>
            <person name="Zhu H."/>
            <person name="Lin W."/>
        </authorList>
    </citation>
    <scope>NUCLEOTIDE SEQUENCE</scope>
    <source>
        <strain evidence="4">821</strain>
    </source>
</reference>
<keyword evidence="2" id="KW-0472">Membrane</keyword>
<feature type="compositionally biased region" description="Pro residues" evidence="1">
    <location>
        <begin position="459"/>
        <end position="468"/>
    </location>
</feature>
<feature type="compositionally biased region" description="Polar residues" evidence="1">
    <location>
        <begin position="238"/>
        <end position="247"/>
    </location>
</feature>
<comment type="caution">
    <text evidence="4">The sequence shown here is derived from an EMBL/GenBank/DDBJ whole genome shotgun (WGS) entry which is preliminary data.</text>
</comment>
<feature type="transmembrane region" description="Helical" evidence="2">
    <location>
        <begin position="370"/>
        <end position="393"/>
    </location>
</feature>
<sequence length="624" mass="64712">MHLLSLTVLLSYIVLSSHAFTFYFTSTPTQCANMTVEWTGGRAPFTLLLVPVGHLNPETRTIIQKDVSSVTFVSFVLDFPAQSQFVAVLNDASGVGAGGTSAITTVASSSDSSCLSTTQSHPKFFLFLPDDIGQCDPVDISWGSEAEEPVDILGLIPGGESFEIAHVTDNTSTSLQWTADLHSGTQIMFVAGDRDGLGTGGSSDVMNISEGNDDSCINDTSPSSTSGPAAGGVSSVTQDQGGKPTSGSDGGAGTNANGGSIPITTADNVGSTVTIGGTITTDGSGSTYTVIGSTGPVITTDNSGSTTTMAGPAGPITTTDNTGSTVTIGDGGSTGGSFPGSSNSGFPGSGGGTVTGPINNNDENGRHSNLALILGLVFGLLGLGLSISGIILYRRRRRRSAPYRNLESGRSAAPRPHPWVTALTRGAHIRGGAGSSVDTLPSMYQTEPFILPSEHEPYIIPPQEPPPAQRQRPSLAARTSSMQNLLGHGPFSRDAFGGTLAGMHGPDRKESVGPHGRPPSRTPSGRVTTRGGSLPPPSASDPPTRVTRDSEDFSPEAEEMSPNPFDDDVIEIPPTYTSVRRASRSNDREPWQPTRAQLSRSNASRHSRRSMLSDIVSAGHTQES</sequence>
<feature type="signal peptide" evidence="3">
    <location>
        <begin position="1"/>
        <end position="19"/>
    </location>
</feature>
<feature type="chain" id="PRO_5040178892" evidence="3">
    <location>
        <begin position="20"/>
        <end position="624"/>
    </location>
</feature>
<feature type="region of interest" description="Disordered" evidence="1">
    <location>
        <begin position="299"/>
        <end position="323"/>
    </location>
</feature>
<keyword evidence="5" id="KW-1185">Reference proteome</keyword>